<dbReference type="Proteomes" id="UP000254794">
    <property type="component" value="Unassembled WGS sequence"/>
</dbReference>
<reference evidence="1 2" key="1">
    <citation type="submission" date="2018-06" db="EMBL/GenBank/DDBJ databases">
        <authorList>
            <consortium name="Pathogen Informatics"/>
            <person name="Doyle S."/>
        </authorList>
    </citation>
    <scope>NUCLEOTIDE SEQUENCE [LARGE SCALE GENOMIC DNA]</scope>
    <source>
        <strain evidence="1 2">NCTC13316</strain>
    </source>
</reference>
<organism evidence="1 2">
    <name type="scientific">Legionella busanensis</name>
    <dbReference type="NCBI Taxonomy" id="190655"/>
    <lineage>
        <taxon>Bacteria</taxon>
        <taxon>Pseudomonadati</taxon>
        <taxon>Pseudomonadota</taxon>
        <taxon>Gammaproteobacteria</taxon>
        <taxon>Legionellales</taxon>
        <taxon>Legionellaceae</taxon>
        <taxon>Legionella</taxon>
    </lineage>
</organism>
<protein>
    <submittedName>
        <fullName evidence="1">Uncharacterized protein</fullName>
    </submittedName>
</protein>
<dbReference type="EMBL" id="UGOD01000001">
    <property type="protein sequence ID" value="STX52059.1"/>
    <property type="molecule type" value="Genomic_DNA"/>
</dbReference>
<dbReference type="AlphaFoldDB" id="A0A378JPD9"/>
<proteinExistence type="predicted"/>
<keyword evidence="2" id="KW-1185">Reference proteome</keyword>
<sequence>MSKLKTELNSFIDKLDKLDFMSECFARLKEKVDEVLLFGKANSPIAERVVSLYCTNSNNNKNQFFPVNHSRKELDVLPAVIADSLRFFDKEQRNLQKIIEPFSLYSKYFEDAYLYGTGTCENYAIVGAYFLMAEFDDIELSIETLNSDQSHTYIRVHTTPEYVFDFWGDFLCEYTDTPTWNECVGELYPRNDKSHTKINITFSNREQLINLGEDIFSKKNEEQRLKIINQVEILLDKEYQFDKNISKNCDVR</sequence>
<name>A0A378JPD9_9GAMM</name>
<gene>
    <name evidence="1" type="ORF">NCTC13316_02163</name>
</gene>
<evidence type="ECO:0000313" key="2">
    <source>
        <dbReference type="Proteomes" id="UP000254794"/>
    </source>
</evidence>
<dbReference type="OrthoDB" id="5639087at2"/>
<evidence type="ECO:0000313" key="1">
    <source>
        <dbReference type="EMBL" id="STX52059.1"/>
    </source>
</evidence>
<accession>A0A378JPD9</accession>
<dbReference type="RefSeq" id="WP_115331649.1">
    <property type="nucleotide sequence ID" value="NZ_CAAAHP010000002.1"/>
</dbReference>